<dbReference type="AlphaFoldDB" id="A0A4R2GNF6"/>
<dbReference type="Proteomes" id="UP000295221">
    <property type="component" value="Unassembled WGS sequence"/>
</dbReference>
<feature type="transmembrane region" description="Helical" evidence="4">
    <location>
        <begin position="6"/>
        <end position="24"/>
    </location>
</feature>
<comment type="similarity">
    <text evidence="1">Belongs to the glycosyltransferase 2 family.</text>
</comment>
<dbReference type="PANTHER" id="PTHR43630:SF1">
    <property type="entry name" value="POLY-BETA-1,6-N-ACETYL-D-GLUCOSAMINE SYNTHASE"/>
    <property type="match status" value="1"/>
</dbReference>
<keyword evidence="4" id="KW-0472">Membrane</keyword>
<dbReference type="GO" id="GO:0016757">
    <property type="term" value="F:glycosyltransferase activity"/>
    <property type="evidence" value="ECO:0007669"/>
    <property type="project" value="UniProtKB-KW"/>
</dbReference>
<evidence type="ECO:0000313" key="7">
    <source>
        <dbReference type="Proteomes" id="UP000295221"/>
    </source>
</evidence>
<evidence type="ECO:0000256" key="4">
    <source>
        <dbReference type="SAM" id="Phobius"/>
    </source>
</evidence>
<dbReference type="Gene3D" id="3.90.550.10">
    <property type="entry name" value="Spore Coat Polysaccharide Biosynthesis Protein SpsA, Chain A"/>
    <property type="match status" value="1"/>
</dbReference>
<dbReference type="RefSeq" id="WP_132431669.1">
    <property type="nucleotide sequence ID" value="NZ_SLWK01000001.1"/>
</dbReference>
<keyword evidence="2" id="KW-0328">Glycosyltransferase</keyword>
<dbReference type="PANTHER" id="PTHR43630">
    <property type="entry name" value="POLY-BETA-1,6-N-ACETYL-D-GLUCOSAMINE SYNTHASE"/>
    <property type="match status" value="1"/>
</dbReference>
<evidence type="ECO:0000313" key="6">
    <source>
        <dbReference type="EMBL" id="TCO10844.1"/>
    </source>
</evidence>
<organism evidence="6 7">
    <name type="scientific">Natronoflexus pectinivorans</name>
    <dbReference type="NCBI Taxonomy" id="682526"/>
    <lineage>
        <taxon>Bacteria</taxon>
        <taxon>Pseudomonadati</taxon>
        <taxon>Bacteroidota</taxon>
        <taxon>Bacteroidia</taxon>
        <taxon>Marinilabiliales</taxon>
        <taxon>Marinilabiliaceae</taxon>
        <taxon>Natronoflexus</taxon>
    </lineage>
</organism>
<dbReference type="Pfam" id="PF00535">
    <property type="entry name" value="Glycos_transf_2"/>
    <property type="match status" value="1"/>
</dbReference>
<feature type="transmembrane region" description="Helical" evidence="4">
    <location>
        <begin position="274"/>
        <end position="293"/>
    </location>
</feature>
<dbReference type="EMBL" id="SLWK01000001">
    <property type="protein sequence ID" value="TCO10844.1"/>
    <property type="molecule type" value="Genomic_DNA"/>
</dbReference>
<comment type="caution">
    <text evidence="6">The sequence shown here is derived from an EMBL/GenBank/DDBJ whole genome shotgun (WGS) entry which is preliminary data.</text>
</comment>
<keyword evidence="4" id="KW-0812">Transmembrane</keyword>
<gene>
    <name evidence="6" type="ORF">EV194_101477</name>
</gene>
<feature type="domain" description="Glycosyltransferase 2-like" evidence="5">
    <location>
        <begin position="42"/>
        <end position="160"/>
    </location>
</feature>
<reference evidence="6 7" key="1">
    <citation type="submission" date="2019-03" db="EMBL/GenBank/DDBJ databases">
        <title>Genomic Encyclopedia of Type Strains, Phase IV (KMG-IV): sequencing the most valuable type-strain genomes for metagenomic binning, comparative biology and taxonomic classification.</title>
        <authorList>
            <person name="Goeker M."/>
        </authorList>
    </citation>
    <scope>NUCLEOTIDE SEQUENCE [LARGE SCALE GENOMIC DNA]</scope>
    <source>
        <strain evidence="6 7">DSM 24179</strain>
    </source>
</reference>
<keyword evidence="3 6" id="KW-0808">Transferase</keyword>
<sequence>MMEILLPGIIVSYALVILLLRYGWYSKADIEYKDVNCNLFISVIIPFKNEAENLPLILRQIEKQSLPSEKFELILVNDHSTDDWHQRILNLSNLKIINSQNCGKKAAIATGIDQAQGQYIVTADADCVMGEEWLESIAKWIRLTNADMLAGPVTIESDGSFIQDFQAIDYYALQICGAGAIQLGHPLYCSGANLVFKKNRWIELNGKQDGKHIASGDDVFLMHAFKTAGLKIDFLKSSKALVYTRALSEWSMVLRQRSRWGGKTTTYSDLSSKILAVLVLFTNLSLLIQLFLIPFYTQFIPILLSSFIIKYAADVLILSSGKGFFHVKLKHKRTLVFSVLHPFWIVLAAFHGFFRSDSWD</sequence>
<keyword evidence="7" id="KW-1185">Reference proteome</keyword>
<evidence type="ECO:0000259" key="5">
    <source>
        <dbReference type="Pfam" id="PF00535"/>
    </source>
</evidence>
<feature type="transmembrane region" description="Helical" evidence="4">
    <location>
        <begin position="333"/>
        <end position="354"/>
    </location>
</feature>
<keyword evidence="4" id="KW-1133">Transmembrane helix</keyword>
<dbReference type="SUPFAM" id="SSF53448">
    <property type="entry name" value="Nucleotide-diphospho-sugar transferases"/>
    <property type="match status" value="1"/>
</dbReference>
<evidence type="ECO:0000256" key="2">
    <source>
        <dbReference type="ARBA" id="ARBA00022676"/>
    </source>
</evidence>
<dbReference type="InterPro" id="IPR029044">
    <property type="entry name" value="Nucleotide-diphossugar_trans"/>
</dbReference>
<dbReference type="OrthoDB" id="9805625at2"/>
<accession>A0A4R2GNF6</accession>
<protein>
    <submittedName>
        <fullName evidence="6">Cellulose synthase/poly-beta-1,6-N-acetylglucosamine synthase-like glycosyltransferase</fullName>
    </submittedName>
</protein>
<feature type="transmembrane region" description="Helical" evidence="4">
    <location>
        <begin position="299"/>
        <end position="321"/>
    </location>
</feature>
<evidence type="ECO:0000256" key="3">
    <source>
        <dbReference type="ARBA" id="ARBA00022679"/>
    </source>
</evidence>
<dbReference type="InterPro" id="IPR001173">
    <property type="entry name" value="Glyco_trans_2-like"/>
</dbReference>
<proteinExistence type="inferred from homology"/>
<evidence type="ECO:0000256" key="1">
    <source>
        <dbReference type="ARBA" id="ARBA00006739"/>
    </source>
</evidence>
<name>A0A4R2GNF6_9BACT</name>